<dbReference type="InterPro" id="IPR043504">
    <property type="entry name" value="Peptidase_S1_PA_chymotrypsin"/>
</dbReference>
<feature type="transmembrane region" description="Helical" evidence="7">
    <location>
        <begin position="154"/>
        <end position="177"/>
    </location>
</feature>
<evidence type="ECO:0000256" key="3">
    <source>
        <dbReference type="ARBA" id="ARBA00022475"/>
    </source>
</evidence>
<evidence type="ECO:0000259" key="8">
    <source>
        <dbReference type="PROSITE" id="PS50156"/>
    </source>
</evidence>
<feature type="transmembrane region" description="Helical" evidence="7">
    <location>
        <begin position="69"/>
        <end position="95"/>
    </location>
</feature>
<accession>A0ABQ5KKG9</accession>
<keyword evidence="6 7" id="KW-0472">Membrane</keyword>
<evidence type="ECO:0000256" key="4">
    <source>
        <dbReference type="ARBA" id="ARBA00022692"/>
    </source>
</evidence>
<dbReference type="PROSITE" id="PS50156">
    <property type="entry name" value="SSD"/>
    <property type="match status" value="1"/>
</dbReference>
<evidence type="ECO:0000256" key="2">
    <source>
        <dbReference type="ARBA" id="ARBA00010157"/>
    </source>
</evidence>
<feature type="transmembrane region" description="Helical" evidence="7">
    <location>
        <begin position="757"/>
        <end position="780"/>
    </location>
</feature>
<feature type="transmembrane region" description="Helical" evidence="7">
    <location>
        <begin position="27"/>
        <end position="48"/>
    </location>
</feature>
<sequence length="885" mass="94654">IIGLELFAAQGVTATAGYLNIIGLTPYAVSMVTMLALAAGTDYVIFLFGRYHEERSKGLSPEDAYYVAYHGVSHVILGSGLTIVGACMCLSMTTLPYFQSMALPCAISVLVIVAAALTLAPAVLTVASKFGLLEPKGKLSSTGWRKVGTSVVRWPIPIIVLTSLVAIIGFVSLMTYVPQYNDQKFTPADMPANLAMGVADRHFSQARMNPELLMLEADHDLRTPADMLVIDRVAKSVVHMRGIERVQTITRPLGAPIEHSSIPMERMYGLMQDLTGTMHSMVGQMHDMQATINEMRDNMANLDDFFRPLRNYLYWEKHCFDIPICQSLRSIFDVLDSIDVLADQMRGLISDMDHMDQLMPQMLPILRTMIDSMGRMRDFMIASHSTQAGTQAQQQELAKGATEIGLYFDQAKNDDFFYLPPDVFTNPDFKRGLKMFVSPDGKAVRFIITHQGDPASVEGIDHVRDLKGVVADAVKGTPLSNAKVSIAGTASMFADMQDGVTVDLTIAVIASMILIFAIMVLITRSVVAALVIVGTVAASLGTACGLSVLLWQDILGLGLQWIVIPLSMVILLAVGSDYNLLVVSRLKEEIHAGLNTGMIRGMGATGRVVTAAGLVFAFTMMSMIVSDLRVVGQLGMTIGIGLIVDTLIVRAFMTPAIAAALGRWFWWPINVFAIVRRDPVAHVSEPTTAPLPVEEGTVMNDRSGHPPYTDDFPTTPHGYRLVHGPSAATRTRYAYGETFPNRAALAPNPVPRKRLRVAGLALGGVAVAFVASATTAFAVVNQSAHPAAGQASSVAPIGKASPATGSTLGKPAAVAPAGSVEEVSAKVLPSVVQLQIQSGRQQESGSGIVLSADGLILTNNHVVASAARSAQPSAPVTAPDSPFGG</sequence>
<comment type="caution">
    <text evidence="9">The sequence shown here is derived from an EMBL/GenBank/DDBJ whole genome shotgun (WGS) entry which is preliminary data.</text>
</comment>
<feature type="transmembrane region" description="Helical" evidence="7">
    <location>
        <begin position="504"/>
        <end position="522"/>
    </location>
</feature>
<evidence type="ECO:0000256" key="6">
    <source>
        <dbReference type="ARBA" id="ARBA00023136"/>
    </source>
</evidence>
<dbReference type="InterPro" id="IPR050545">
    <property type="entry name" value="Mycobact_MmpL"/>
</dbReference>
<evidence type="ECO:0000256" key="5">
    <source>
        <dbReference type="ARBA" id="ARBA00022989"/>
    </source>
</evidence>
<feature type="transmembrane region" description="Helical" evidence="7">
    <location>
        <begin position="529"/>
        <end position="552"/>
    </location>
</feature>
<comment type="subcellular location">
    <subcellularLocation>
        <location evidence="1">Cell membrane</location>
        <topology evidence="1">Multi-pass membrane protein</topology>
    </subcellularLocation>
</comment>
<evidence type="ECO:0000313" key="9">
    <source>
        <dbReference type="EMBL" id="GKT31959.1"/>
    </source>
</evidence>
<dbReference type="PANTHER" id="PTHR33406:SF6">
    <property type="entry name" value="MEMBRANE PROTEIN YDGH-RELATED"/>
    <property type="match status" value="1"/>
</dbReference>
<reference evidence="9" key="1">
    <citation type="submission" date="2022-03" db="EMBL/GenBank/DDBJ databases">
        <title>Draft genome sequence of Aduncisulcus paluster, a free-living microaerophilic Fornicata.</title>
        <authorList>
            <person name="Yuyama I."/>
            <person name="Kume K."/>
            <person name="Tamura T."/>
            <person name="Inagaki Y."/>
            <person name="Hashimoto T."/>
        </authorList>
    </citation>
    <scope>NUCLEOTIDE SEQUENCE</scope>
    <source>
        <strain evidence="9">NY0171</strain>
    </source>
</reference>
<feature type="transmembrane region" description="Helical" evidence="7">
    <location>
        <begin position="631"/>
        <end position="653"/>
    </location>
</feature>
<dbReference type="EMBL" id="BQXS01009792">
    <property type="protein sequence ID" value="GKT31959.1"/>
    <property type="molecule type" value="Genomic_DNA"/>
</dbReference>
<feature type="transmembrane region" description="Helical" evidence="7">
    <location>
        <begin position="101"/>
        <end position="133"/>
    </location>
</feature>
<feature type="domain" description="SSD" evidence="8">
    <location>
        <begin position="1"/>
        <end position="126"/>
    </location>
</feature>
<feature type="non-terminal residue" evidence="9">
    <location>
        <position position="1"/>
    </location>
</feature>
<dbReference type="Gene3D" id="2.40.10.10">
    <property type="entry name" value="Trypsin-like serine proteases"/>
    <property type="match status" value="1"/>
</dbReference>
<dbReference type="SUPFAM" id="SSF82866">
    <property type="entry name" value="Multidrug efflux transporter AcrB transmembrane domain"/>
    <property type="match status" value="2"/>
</dbReference>
<keyword evidence="4 7" id="KW-0812">Transmembrane</keyword>
<feature type="non-terminal residue" evidence="9">
    <location>
        <position position="885"/>
    </location>
</feature>
<gene>
    <name evidence="9" type="ORF">ADUPG1_006262</name>
</gene>
<protein>
    <submittedName>
        <fullName evidence="9">Siderophore exporter MmpL4</fullName>
    </submittedName>
</protein>
<feature type="transmembrane region" description="Helical" evidence="7">
    <location>
        <begin position="604"/>
        <end position="625"/>
    </location>
</feature>
<dbReference type="InterPro" id="IPR000731">
    <property type="entry name" value="SSD"/>
</dbReference>
<dbReference type="InterPro" id="IPR009003">
    <property type="entry name" value="Peptidase_S1_PA"/>
</dbReference>
<dbReference type="Gene3D" id="1.20.1640.10">
    <property type="entry name" value="Multidrug efflux transporter AcrB transmembrane domain"/>
    <property type="match status" value="2"/>
</dbReference>
<dbReference type="PANTHER" id="PTHR33406">
    <property type="entry name" value="MEMBRANE PROTEIN MJ1562-RELATED"/>
    <property type="match status" value="1"/>
</dbReference>
<name>A0ABQ5KKG9_9EUKA</name>
<evidence type="ECO:0000256" key="1">
    <source>
        <dbReference type="ARBA" id="ARBA00004651"/>
    </source>
</evidence>
<keyword evidence="3" id="KW-1003">Cell membrane</keyword>
<feature type="transmembrane region" description="Helical" evidence="7">
    <location>
        <begin position="558"/>
        <end position="583"/>
    </location>
</feature>
<proteinExistence type="inferred from homology"/>
<organism evidence="9 10">
    <name type="scientific">Aduncisulcus paluster</name>
    <dbReference type="NCBI Taxonomy" id="2918883"/>
    <lineage>
        <taxon>Eukaryota</taxon>
        <taxon>Metamonada</taxon>
        <taxon>Carpediemonas-like organisms</taxon>
        <taxon>Aduncisulcus</taxon>
    </lineage>
</organism>
<evidence type="ECO:0000256" key="7">
    <source>
        <dbReference type="SAM" id="Phobius"/>
    </source>
</evidence>
<dbReference type="Proteomes" id="UP001057375">
    <property type="component" value="Unassembled WGS sequence"/>
</dbReference>
<dbReference type="Pfam" id="PF03176">
    <property type="entry name" value="MMPL"/>
    <property type="match status" value="2"/>
</dbReference>
<dbReference type="SUPFAM" id="SSF50494">
    <property type="entry name" value="Trypsin-like serine proteases"/>
    <property type="match status" value="1"/>
</dbReference>
<keyword evidence="5 7" id="KW-1133">Transmembrane helix</keyword>
<evidence type="ECO:0000313" key="10">
    <source>
        <dbReference type="Proteomes" id="UP001057375"/>
    </source>
</evidence>
<comment type="similarity">
    <text evidence="2">Belongs to the resistance-nodulation-cell division (RND) (TC 2.A.6) family. MmpL subfamily.</text>
</comment>
<dbReference type="InterPro" id="IPR004869">
    <property type="entry name" value="MMPL_dom"/>
</dbReference>
<keyword evidence="10" id="KW-1185">Reference proteome</keyword>